<protein>
    <submittedName>
        <fullName evidence="1">Uncharacterized protein</fullName>
    </submittedName>
</protein>
<accession>A0ABT3ZNW5</accession>
<name>A0ABT3ZNW5_9BURK</name>
<dbReference type="RefSeq" id="WP_267848130.1">
    <property type="nucleotide sequence ID" value="NZ_JAPMXC010000003.1"/>
</dbReference>
<keyword evidence="2" id="KW-1185">Reference proteome</keyword>
<evidence type="ECO:0000313" key="1">
    <source>
        <dbReference type="EMBL" id="MCY0388236.1"/>
    </source>
</evidence>
<dbReference type="Proteomes" id="UP001082899">
    <property type="component" value="Unassembled WGS sequence"/>
</dbReference>
<gene>
    <name evidence="1" type="ORF">OVY01_13510</name>
</gene>
<sequence length="109" mass="12036">MGDNSTTRPKPDRAWIAIDGELAYAKKDRHGGVTGSLVTVGADGKEHRIHLYAKDGPMGRKLRFLPSDQHVRIVGRFMISDFVDKAGVVRKSHKIVVDSISVLDLQEKA</sequence>
<comment type="caution">
    <text evidence="1">The sequence shown here is derived from an EMBL/GenBank/DDBJ whole genome shotgun (WGS) entry which is preliminary data.</text>
</comment>
<evidence type="ECO:0000313" key="2">
    <source>
        <dbReference type="Proteomes" id="UP001082899"/>
    </source>
</evidence>
<reference evidence="1" key="1">
    <citation type="submission" date="2022-11" db="EMBL/GenBank/DDBJ databases">
        <title>Robbsia betulipollinis sp. nov., isolated from pollen of birch (Betula pendula).</title>
        <authorList>
            <person name="Shi H."/>
            <person name="Ambika Manirajan B."/>
            <person name="Ratering S."/>
            <person name="Geissler-Plaum R."/>
            <person name="Schnell S."/>
        </authorList>
    </citation>
    <scope>NUCLEOTIDE SEQUENCE</scope>
    <source>
        <strain evidence="1">Bb-Pol-6</strain>
    </source>
</reference>
<organism evidence="1 2">
    <name type="scientific">Robbsia betulipollinis</name>
    <dbReference type="NCBI Taxonomy" id="2981849"/>
    <lineage>
        <taxon>Bacteria</taxon>
        <taxon>Pseudomonadati</taxon>
        <taxon>Pseudomonadota</taxon>
        <taxon>Betaproteobacteria</taxon>
        <taxon>Burkholderiales</taxon>
        <taxon>Burkholderiaceae</taxon>
        <taxon>Robbsia</taxon>
    </lineage>
</organism>
<dbReference type="EMBL" id="JAPMXC010000003">
    <property type="protein sequence ID" value="MCY0388236.1"/>
    <property type="molecule type" value="Genomic_DNA"/>
</dbReference>
<proteinExistence type="predicted"/>